<dbReference type="GO" id="GO:0003723">
    <property type="term" value="F:RNA binding"/>
    <property type="evidence" value="ECO:0007669"/>
    <property type="project" value="InterPro"/>
</dbReference>
<dbReference type="Pfam" id="PF01535">
    <property type="entry name" value="PPR"/>
    <property type="match status" value="2"/>
</dbReference>
<dbReference type="InterPro" id="IPR002885">
    <property type="entry name" value="PPR_rpt"/>
</dbReference>
<accession>A0AA88WL98</accession>
<keyword evidence="4" id="KW-1185">Reference proteome</keyword>
<dbReference type="Gene3D" id="1.25.40.10">
    <property type="entry name" value="Tetratricopeptide repeat domain"/>
    <property type="match status" value="1"/>
</dbReference>
<evidence type="ECO:0000313" key="3">
    <source>
        <dbReference type="EMBL" id="KAK3028294.1"/>
    </source>
</evidence>
<dbReference type="AlphaFoldDB" id="A0AA88WL98"/>
<gene>
    <name evidence="3" type="ORF">RJ639_037471</name>
</gene>
<dbReference type="InterPro" id="IPR011990">
    <property type="entry name" value="TPR-like_helical_dom_sf"/>
</dbReference>
<evidence type="ECO:0000256" key="2">
    <source>
        <dbReference type="PROSITE-ProRule" id="PRU00708"/>
    </source>
</evidence>
<name>A0AA88WL98_9ASTE</name>
<dbReference type="PANTHER" id="PTHR47926:SF533">
    <property type="entry name" value="DYW DOMAIN-CONTAINING PROTEIN"/>
    <property type="match status" value="1"/>
</dbReference>
<organism evidence="3 4">
    <name type="scientific">Escallonia herrerae</name>
    <dbReference type="NCBI Taxonomy" id="1293975"/>
    <lineage>
        <taxon>Eukaryota</taxon>
        <taxon>Viridiplantae</taxon>
        <taxon>Streptophyta</taxon>
        <taxon>Embryophyta</taxon>
        <taxon>Tracheophyta</taxon>
        <taxon>Spermatophyta</taxon>
        <taxon>Magnoliopsida</taxon>
        <taxon>eudicotyledons</taxon>
        <taxon>Gunneridae</taxon>
        <taxon>Pentapetalae</taxon>
        <taxon>asterids</taxon>
        <taxon>campanulids</taxon>
        <taxon>Escalloniales</taxon>
        <taxon>Escalloniaceae</taxon>
        <taxon>Escallonia</taxon>
    </lineage>
</organism>
<protein>
    <recommendedName>
        <fullName evidence="5">Pentatricopeptide repeat-containing protein</fullName>
    </recommendedName>
</protein>
<dbReference type="EMBL" id="JAVXUP010000423">
    <property type="protein sequence ID" value="KAK3028294.1"/>
    <property type="molecule type" value="Genomic_DNA"/>
</dbReference>
<evidence type="ECO:0000256" key="1">
    <source>
        <dbReference type="ARBA" id="ARBA00022737"/>
    </source>
</evidence>
<dbReference type="NCBIfam" id="TIGR00756">
    <property type="entry name" value="PPR"/>
    <property type="match status" value="1"/>
</dbReference>
<comment type="caution">
    <text evidence="3">The sequence shown here is derived from an EMBL/GenBank/DDBJ whole genome shotgun (WGS) entry which is preliminary data.</text>
</comment>
<keyword evidence="1" id="KW-0677">Repeat</keyword>
<dbReference type="PANTHER" id="PTHR47926">
    <property type="entry name" value="PENTATRICOPEPTIDE REPEAT-CONTAINING PROTEIN"/>
    <property type="match status" value="1"/>
</dbReference>
<feature type="repeat" description="PPR" evidence="2">
    <location>
        <begin position="251"/>
        <end position="287"/>
    </location>
</feature>
<evidence type="ECO:0008006" key="5">
    <source>
        <dbReference type="Google" id="ProtNLM"/>
    </source>
</evidence>
<reference evidence="3" key="1">
    <citation type="submission" date="2022-12" db="EMBL/GenBank/DDBJ databases">
        <title>Draft genome assemblies for two species of Escallonia (Escalloniales).</title>
        <authorList>
            <person name="Chanderbali A."/>
            <person name="Dervinis C."/>
            <person name="Anghel I."/>
            <person name="Soltis D."/>
            <person name="Soltis P."/>
            <person name="Zapata F."/>
        </authorList>
    </citation>
    <scope>NUCLEOTIDE SEQUENCE</scope>
    <source>
        <strain evidence="3">UCBG64.0493</strain>
        <tissue evidence="3">Leaf</tissue>
    </source>
</reference>
<dbReference type="FunFam" id="1.25.40.10:FF:000381">
    <property type="entry name" value="Pentatricopeptide repeat-containing protein"/>
    <property type="match status" value="1"/>
</dbReference>
<proteinExistence type="predicted"/>
<dbReference type="PROSITE" id="PS51375">
    <property type="entry name" value="PPR"/>
    <property type="match status" value="1"/>
</dbReference>
<evidence type="ECO:0000313" key="4">
    <source>
        <dbReference type="Proteomes" id="UP001188597"/>
    </source>
</evidence>
<dbReference type="Proteomes" id="UP001188597">
    <property type="component" value="Unassembled WGS sequence"/>
</dbReference>
<dbReference type="GO" id="GO:0009451">
    <property type="term" value="P:RNA modification"/>
    <property type="evidence" value="ECO:0007669"/>
    <property type="project" value="InterPro"/>
</dbReference>
<sequence length="426" mass="47874">MGTNQVRIRLSGYKVKSNTQLSIYKEGVEPADEGELIGLGSTHVHAFEQREIVSLYGMTLLDEARNDGCPRHHVLVSHFVEQFEGIWKMAAFGIHVEEIAAEVEGREKGLLDEFGVHGFVVPQVESLDEGAENARGLFDLCSRGERVVWFRVAIRITAAAIARTCCRRYSNGNSKPHNSFASAAQVEEASRILRTFVQALDLRHDKAMHTKLVKQALHSSLYLRNNLLNMYAKCSHLPDALKLFDEMTHKNVVSWTAVIAGFVQKGHPVEAHYLSLFKRMHVSGTKPNEFSFVGGLHACSFSKNPAHAYQTYALILRLCPRLSPPKPMGQDGYSADLFHIHWATIGKNVTHTPLDLLDITINRVKENNSYTEQPMTNASRHALIIHWSPPTVGWIKCKVDGAVQGAPVQLEWVVSFWIWAEYRNDL</sequence>
<dbReference type="InterPro" id="IPR046960">
    <property type="entry name" value="PPR_At4g14850-like_plant"/>
</dbReference>